<protein>
    <submittedName>
        <fullName evidence="1">Uncharacterized protein</fullName>
    </submittedName>
</protein>
<organism evidence="1 2">
    <name type="scientific">Necator americanus</name>
    <name type="common">Human hookworm</name>
    <dbReference type="NCBI Taxonomy" id="51031"/>
    <lineage>
        <taxon>Eukaryota</taxon>
        <taxon>Metazoa</taxon>
        <taxon>Ecdysozoa</taxon>
        <taxon>Nematoda</taxon>
        <taxon>Chromadorea</taxon>
        <taxon>Rhabditida</taxon>
        <taxon>Rhabditina</taxon>
        <taxon>Rhabditomorpha</taxon>
        <taxon>Strongyloidea</taxon>
        <taxon>Ancylostomatidae</taxon>
        <taxon>Bunostominae</taxon>
        <taxon>Necator</taxon>
    </lineage>
</organism>
<sequence length="141" mass="16392">MAEFSDVTPEQMKCLVWICGLVAPQDADVRARALRKMEDNLQTTLKELAAEVQHFLDIRQDATLLERSSVPHINVVDSQKSRNREPPSLFSLWSQSLVQRLHIRKQEPRLQTLWTQARILQKFPGEEAEICQHHHYSFDSC</sequence>
<dbReference type="Proteomes" id="UP001303046">
    <property type="component" value="Unassembled WGS sequence"/>
</dbReference>
<keyword evidence="2" id="KW-1185">Reference proteome</keyword>
<reference evidence="1 2" key="1">
    <citation type="submission" date="2023-08" db="EMBL/GenBank/DDBJ databases">
        <title>A Necator americanus chromosomal reference genome.</title>
        <authorList>
            <person name="Ilik V."/>
            <person name="Petrzelkova K.J."/>
            <person name="Pardy F."/>
            <person name="Fuh T."/>
            <person name="Niatou-Singa F.S."/>
            <person name="Gouil Q."/>
            <person name="Baker L."/>
            <person name="Ritchie M.E."/>
            <person name="Jex A.R."/>
            <person name="Gazzola D."/>
            <person name="Li H."/>
            <person name="Toshio Fujiwara R."/>
            <person name="Zhan B."/>
            <person name="Aroian R.V."/>
            <person name="Pafco B."/>
            <person name="Schwarz E.M."/>
        </authorList>
    </citation>
    <scope>NUCLEOTIDE SEQUENCE [LARGE SCALE GENOMIC DNA]</scope>
    <source>
        <strain evidence="1 2">Aroian</strain>
        <tissue evidence="1">Whole animal</tissue>
    </source>
</reference>
<evidence type="ECO:0000313" key="1">
    <source>
        <dbReference type="EMBL" id="KAK6763083.1"/>
    </source>
</evidence>
<dbReference type="EMBL" id="JAVFWL010000006">
    <property type="protein sequence ID" value="KAK6763083.1"/>
    <property type="molecule type" value="Genomic_DNA"/>
</dbReference>
<proteinExistence type="predicted"/>
<comment type="caution">
    <text evidence="1">The sequence shown here is derived from an EMBL/GenBank/DDBJ whole genome shotgun (WGS) entry which is preliminary data.</text>
</comment>
<evidence type="ECO:0000313" key="2">
    <source>
        <dbReference type="Proteomes" id="UP001303046"/>
    </source>
</evidence>
<gene>
    <name evidence="1" type="primary">Necator_chrX.g23860</name>
    <name evidence="1" type="ORF">RB195_023695</name>
</gene>
<name>A0ABR1EKQ5_NECAM</name>
<accession>A0ABR1EKQ5</accession>